<evidence type="ECO:0000313" key="2">
    <source>
        <dbReference type="EMBL" id="EGG08071.1"/>
    </source>
</evidence>
<feature type="region of interest" description="Disordered" evidence="1">
    <location>
        <begin position="52"/>
        <end position="121"/>
    </location>
</feature>
<gene>
    <name evidence="2" type="ORF">MELLADRAFT_105351</name>
</gene>
<dbReference type="InParanoid" id="F4RHU8"/>
<reference evidence="3" key="1">
    <citation type="journal article" date="2011" name="Proc. Natl. Acad. Sci. U.S.A.">
        <title>Obligate biotrophy features unraveled by the genomic analysis of rust fungi.</title>
        <authorList>
            <person name="Duplessis S."/>
            <person name="Cuomo C.A."/>
            <person name="Lin Y.-C."/>
            <person name="Aerts A."/>
            <person name="Tisserant E."/>
            <person name="Veneault-Fourrey C."/>
            <person name="Joly D.L."/>
            <person name="Hacquard S."/>
            <person name="Amselem J."/>
            <person name="Cantarel B.L."/>
            <person name="Chiu R."/>
            <person name="Coutinho P.M."/>
            <person name="Feau N."/>
            <person name="Field M."/>
            <person name="Frey P."/>
            <person name="Gelhaye E."/>
            <person name="Goldberg J."/>
            <person name="Grabherr M.G."/>
            <person name="Kodira C.D."/>
            <person name="Kohler A."/>
            <person name="Kuees U."/>
            <person name="Lindquist E.A."/>
            <person name="Lucas S.M."/>
            <person name="Mago R."/>
            <person name="Mauceli E."/>
            <person name="Morin E."/>
            <person name="Murat C."/>
            <person name="Pangilinan J.L."/>
            <person name="Park R."/>
            <person name="Pearson M."/>
            <person name="Quesneville H."/>
            <person name="Rouhier N."/>
            <person name="Sakthikumar S."/>
            <person name="Salamov A.A."/>
            <person name="Schmutz J."/>
            <person name="Selles B."/>
            <person name="Shapiro H."/>
            <person name="Tanguay P."/>
            <person name="Tuskan G.A."/>
            <person name="Henrissat B."/>
            <person name="Van de Peer Y."/>
            <person name="Rouze P."/>
            <person name="Ellis J.G."/>
            <person name="Dodds P.N."/>
            <person name="Schein J.E."/>
            <person name="Zhong S."/>
            <person name="Hamelin R.C."/>
            <person name="Grigoriev I.V."/>
            <person name="Szabo L.J."/>
            <person name="Martin F."/>
        </authorList>
    </citation>
    <scope>NUCLEOTIDE SEQUENCE [LARGE SCALE GENOMIC DNA]</scope>
    <source>
        <strain evidence="3">98AG31 / pathotype 3-4-7</strain>
    </source>
</reference>
<evidence type="ECO:0000256" key="1">
    <source>
        <dbReference type="SAM" id="MobiDB-lite"/>
    </source>
</evidence>
<dbReference type="EMBL" id="GL883102">
    <property type="protein sequence ID" value="EGG08071.1"/>
    <property type="molecule type" value="Genomic_DNA"/>
</dbReference>
<dbReference type="Proteomes" id="UP000001072">
    <property type="component" value="Unassembled WGS sequence"/>
</dbReference>
<dbReference type="GeneID" id="18922581"/>
<protein>
    <submittedName>
        <fullName evidence="2">Uncharacterized protein</fullName>
    </submittedName>
</protein>
<organism evidence="3">
    <name type="scientific">Melampsora larici-populina (strain 98AG31 / pathotype 3-4-7)</name>
    <name type="common">Poplar leaf rust fungus</name>
    <dbReference type="NCBI Taxonomy" id="747676"/>
    <lineage>
        <taxon>Eukaryota</taxon>
        <taxon>Fungi</taxon>
        <taxon>Dikarya</taxon>
        <taxon>Basidiomycota</taxon>
        <taxon>Pucciniomycotina</taxon>
        <taxon>Pucciniomycetes</taxon>
        <taxon>Pucciniales</taxon>
        <taxon>Melampsoraceae</taxon>
        <taxon>Melampsora</taxon>
    </lineage>
</organism>
<proteinExistence type="predicted"/>
<feature type="compositionally biased region" description="Polar residues" evidence="1">
    <location>
        <begin position="1"/>
        <end position="13"/>
    </location>
</feature>
<dbReference type="AlphaFoldDB" id="F4RHU8"/>
<feature type="compositionally biased region" description="Basic and acidic residues" evidence="1">
    <location>
        <begin position="85"/>
        <end position="94"/>
    </location>
</feature>
<dbReference type="RefSeq" id="XP_007408836.1">
    <property type="nucleotide sequence ID" value="XM_007408774.1"/>
</dbReference>
<sequence>MAPRNRTNLSRPTNRLKKPRNEASQSAQELSEWDDNEEKWCAKECDLLSRALTQPEPATNNPWPNEIEGDQFIGGNDGYYDFDDDAHTPPHESSDSGAESDDSVHSLASDTDVGVAEVMNDTNTNQLKLQLEDLIEHEEDLREINETPNFAPQMS</sequence>
<dbReference type="VEuPathDB" id="FungiDB:MELLADRAFT_105351"/>
<feature type="region of interest" description="Disordered" evidence="1">
    <location>
        <begin position="1"/>
        <end position="36"/>
    </location>
</feature>
<keyword evidence="3" id="KW-1185">Reference proteome</keyword>
<accession>F4RHU8</accession>
<evidence type="ECO:0000313" key="3">
    <source>
        <dbReference type="Proteomes" id="UP000001072"/>
    </source>
</evidence>
<dbReference type="HOGENOM" id="CLU_121539_0_0_1"/>
<dbReference type="KEGG" id="mlr:MELLADRAFT_105351"/>
<name>F4RHU8_MELLP</name>